<reference evidence="1" key="1">
    <citation type="submission" date="2020-06" db="EMBL/GenBank/DDBJ databases">
        <title>Genomic insights into acetone-butanol-ethanol (ABE) fermentation by sequencing solventogenic clostridia strains.</title>
        <authorList>
            <person name="Brown S."/>
        </authorList>
    </citation>
    <scope>NUCLEOTIDE SEQUENCE</scope>
    <source>
        <strain evidence="1">DJ123</strain>
    </source>
</reference>
<dbReference type="Proteomes" id="UP000822184">
    <property type="component" value="Unassembled WGS sequence"/>
</dbReference>
<dbReference type="RefSeq" id="WP_173715240.1">
    <property type="nucleotide sequence ID" value="NZ_JABTDW010000001.1"/>
</dbReference>
<comment type="caution">
    <text evidence="1">The sequence shown here is derived from an EMBL/GenBank/DDBJ whole genome shotgun (WGS) entry which is preliminary data.</text>
</comment>
<accession>A0AAE5H130</accession>
<sequence>MHIINSNYSVGRNNIDKFSRYLEVPFETLYDFFNSTYKKNKDIVEGGLNRLKNRCLIEWYKVTKVHTSDGEFRKATDGELEGIKEIEQESLRELELKDKKEVFLKGKWNQFKKEVSQKLREYMNILYHFEAYHIVSTKKFRIMLLDAREKENIELELNSKIQKSAIKSAEKRHNRAVEEFGSISAVNSNVNFFGKHCYDRDKNRLSDNYVDDTKRVVGICIDTSDPIDLWELIKGVDSNKYTYGDSESTLTETQKEWRTLAESTDMDWLFG</sequence>
<protein>
    <submittedName>
        <fullName evidence="1">Uncharacterized protein</fullName>
    </submittedName>
</protein>
<dbReference type="EMBL" id="JABTDW010000001">
    <property type="protein sequence ID" value="NSB12134.1"/>
    <property type="molecule type" value="Genomic_DNA"/>
</dbReference>
<evidence type="ECO:0000313" key="1">
    <source>
        <dbReference type="EMBL" id="NSB12134.1"/>
    </source>
</evidence>
<organism evidence="1 2">
    <name type="scientific">Clostridium beijerinckii</name>
    <name type="common">Clostridium MP</name>
    <dbReference type="NCBI Taxonomy" id="1520"/>
    <lineage>
        <taxon>Bacteria</taxon>
        <taxon>Bacillati</taxon>
        <taxon>Bacillota</taxon>
        <taxon>Clostridia</taxon>
        <taxon>Eubacteriales</taxon>
        <taxon>Clostridiaceae</taxon>
        <taxon>Clostridium</taxon>
    </lineage>
</organism>
<dbReference type="AlphaFoldDB" id="A0AAE5H130"/>
<evidence type="ECO:0000313" key="2">
    <source>
        <dbReference type="Proteomes" id="UP000822184"/>
    </source>
</evidence>
<gene>
    <name evidence="1" type="ORF">BCD95_000393</name>
</gene>
<proteinExistence type="predicted"/>
<name>A0AAE5H130_CLOBE</name>